<reference evidence="4 5" key="1">
    <citation type="journal article" date="2013" name="Curr. Biol.">
        <title>The Genome of the Foraminiferan Reticulomyxa filosa.</title>
        <authorList>
            <person name="Glockner G."/>
            <person name="Hulsmann N."/>
            <person name="Schleicher M."/>
            <person name="Noegel A.A."/>
            <person name="Eichinger L."/>
            <person name="Gallinger C."/>
            <person name="Pawlowski J."/>
            <person name="Sierra R."/>
            <person name="Euteneuer U."/>
            <person name="Pillet L."/>
            <person name="Moustafa A."/>
            <person name="Platzer M."/>
            <person name="Groth M."/>
            <person name="Szafranski K."/>
            <person name="Schliwa M."/>
        </authorList>
    </citation>
    <scope>NUCLEOTIDE SEQUENCE [LARGE SCALE GENOMIC DNA]</scope>
</reference>
<comment type="caution">
    <text evidence="4">The sequence shown here is derived from an EMBL/GenBank/DDBJ whole genome shotgun (WGS) entry which is preliminary data.</text>
</comment>
<protein>
    <submittedName>
        <fullName evidence="4">Heat shock protein HslVU, ATPase subunit HslU</fullName>
    </submittedName>
</protein>
<dbReference type="InterPro" id="IPR050052">
    <property type="entry name" value="ATP-dep_Clp_protease_ClpX"/>
</dbReference>
<dbReference type="GO" id="GO:0009376">
    <property type="term" value="C:HslUV protease complex"/>
    <property type="evidence" value="ECO:0007669"/>
    <property type="project" value="TreeGrafter"/>
</dbReference>
<evidence type="ECO:0000256" key="2">
    <source>
        <dbReference type="ARBA" id="ARBA00022840"/>
    </source>
</evidence>
<dbReference type="InterPro" id="IPR019489">
    <property type="entry name" value="Clp_ATPase_C"/>
</dbReference>
<name>X6MX13_RETFI</name>
<dbReference type="GO" id="GO:0051603">
    <property type="term" value="P:proteolysis involved in protein catabolic process"/>
    <property type="evidence" value="ECO:0007669"/>
    <property type="project" value="TreeGrafter"/>
</dbReference>
<dbReference type="GO" id="GO:0005524">
    <property type="term" value="F:ATP binding"/>
    <property type="evidence" value="ECO:0007669"/>
    <property type="project" value="UniProtKB-KW"/>
</dbReference>
<dbReference type="SMART" id="SM01086">
    <property type="entry name" value="ClpB_D2-small"/>
    <property type="match status" value="1"/>
</dbReference>
<gene>
    <name evidence="4" type="ORF">RFI_18718</name>
</gene>
<organism evidence="4 5">
    <name type="scientific">Reticulomyxa filosa</name>
    <dbReference type="NCBI Taxonomy" id="46433"/>
    <lineage>
        <taxon>Eukaryota</taxon>
        <taxon>Sar</taxon>
        <taxon>Rhizaria</taxon>
        <taxon>Retaria</taxon>
        <taxon>Foraminifera</taxon>
        <taxon>Monothalamids</taxon>
        <taxon>Reticulomyxidae</taxon>
        <taxon>Reticulomyxa</taxon>
    </lineage>
</organism>
<dbReference type="PANTHER" id="PTHR48102:SF3">
    <property type="entry name" value="ATP-DEPENDENT PROTEASE ATPASE SUBUNIT HSLU"/>
    <property type="match status" value="1"/>
</dbReference>
<dbReference type="Proteomes" id="UP000023152">
    <property type="component" value="Unassembled WGS sequence"/>
</dbReference>
<dbReference type="InterPro" id="IPR027417">
    <property type="entry name" value="P-loop_NTPase"/>
</dbReference>
<keyword evidence="2" id="KW-0067">ATP-binding</keyword>
<evidence type="ECO:0000313" key="5">
    <source>
        <dbReference type="Proteomes" id="UP000023152"/>
    </source>
</evidence>
<evidence type="ECO:0000313" key="4">
    <source>
        <dbReference type="EMBL" id="ETO18548.1"/>
    </source>
</evidence>
<dbReference type="Pfam" id="PF10431">
    <property type="entry name" value="ClpB_D2-small"/>
    <property type="match status" value="1"/>
</dbReference>
<evidence type="ECO:0000259" key="3">
    <source>
        <dbReference type="SMART" id="SM01086"/>
    </source>
</evidence>
<proteinExistence type="predicted"/>
<dbReference type="SUPFAM" id="SSF52540">
    <property type="entry name" value="P-loop containing nucleoside triphosphate hydrolases"/>
    <property type="match status" value="1"/>
</dbReference>
<feature type="non-terminal residue" evidence="4">
    <location>
        <position position="1"/>
    </location>
</feature>
<evidence type="ECO:0000256" key="1">
    <source>
        <dbReference type="ARBA" id="ARBA00022741"/>
    </source>
</evidence>
<dbReference type="EMBL" id="ASPP01014749">
    <property type="protein sequence ID" value="ETO18548.1"/>
    <property type="molecule type" value="Genomic_DNA"/>
</dbReference>
<feature type="domain" description="Clp ATPase C-terminal" evidence="3">
    <location>
        <begin position="12"/>
        <end position="101"/>
    </location>
</feature>
<keyword evidence="1" id="KW-0547">Nucleotide-binding</keyword>
<dbReference type="OrthoDB" id="1721884at2759"/>
<dbReference type="Gene3D" id="1.10.8.60">
    <property type="match status" value="1"/>
</dbReference>
<keyword evidence="5" id="KW-1185">Reference proteome</keyword>
<keyword evidence="4" id="KW-0346">Stress response</keyword>
<dbReference type="AlphaFoldDB" id="X6MX13"/>
<dbReference type="PANTHER" id="PTHR48102">
    <property type="entry name" value="ATP-DEPENDENT CLP PROTEASE ATP-BINDING SUBUNIT CLPX-LIKE, MITOCHONDRIAL-RELATED"/>
    <property type="match status" value="1"/>
</dbReference>
<dbReference type="GO" id="GO:0016887">
    <property type="term" value="F:ATP hydrolysis activity"/>
    <property type="evidence" value="ECO:0007669"/>
    <property type="project" value="TreeGrafter"/>
</dbReference>
<sequence>GRLPVRVELTPLTKDDMHRILTETEFNLIQQQIEMLKTENCKLTFTKEAVLEIAHTAVRVNDQVENIGARRLVTVIEKLLFFIFLIKQKKKKNEKNFYLFFECYEQSNGKYQCGGLPRKQRICSGC</sequence>
<accession>X6MX13</accession>